<proteinExistence type="predicted"/>
<dbReference type="AlphaFoldDB" id="M0M2N5"/>
<reference evidence="7 8" key="1">
    <citation type="journal article" date="2014" name="PLoS Genet.">
        <title>Phylogenetically driven sequencing of extremely halophilic archaea reveals strategies for static and dynamic osmo-response.</title>
        <authorList>
            <person name="Becker E.A."/>
            <person name="Seitzer P.M."/>
            <person name="Tritt A."/>
            <person name="Larsen D."/>
            <person name="Krusor M."/>
            <person name="Yao A.I."/>
            <person name="Wu D."/>
            <person name="Madern D."/>
            <person name="Eisen J.A."/>
            <person name="Darling A.E."/>
            <person name="Facciotti M.T."/>
        </authorList>
    </citation>
    <scope>NUCLEOTIDE SEQUENCE [LARGE SCALE GENOMIC DNA]</scope>
    <source>
        <strain evidence="7 8">100A6</strain>
    </source>
</reference>
<dbReference type="PANTHER" id="PTHR30055:SF234">
    <property type="entry name" value="HTH-TYPE TRANSCRIPTIONAL REGULATOR BETI"/>
    <property type="match status" value="1"/>
</dbReference>
<feature type="domain" description="HTH tetR-type" evidence="6">
    <location>
        <begin position="19"/>
        <end position="79"/>
    </location>
</feature>
<keyword evidence="3 5" id="KW-0238">DNA-binding</keyword>
<evidence type="ECO:0000256" key="1">
    <source>
        <dbReference type="ARBA" id="ARBA00022491"/>
    </source>
</evidence>
<dbReference type="InterPro" id="IPR036271">
    <property type="entry name" value="Tet_transcr_reg_TetR-rel_C_sf"/>
</dbReference>
<protein>
    <submittedName>
        <fullName evidence="7">TetR family transcriptional regulator</fullName>
    </submittedName>
</protein>
<keyword evidence="2" id="KW-0805">Transcription regulation</keyword>
<dbReference type="GO" id="GO:0003700">
    <property type="term" value="F:DNA-binding transcription factor activity"/>
    <property type="evidence" value="ECO:0007669"/>
    <property type="project" value="TreeGrafter"/>
</dbReference>
<evidence type="ECO:0000259" key="6">
    <source>
        <dbReference type="PROSITE" id="PS50977"/>
    </source>
</evidence>
<dbReference type="SUPFAM" id="SSF48498">
    <property type="entry name" value="Tetracyclin repressor-like, C-terminal domain"/>
    <property type="match status" value="1"/>
</dbReference>
<keyword evidence="1" id="KW-0678">Repressor</keyword>
<keyword evidence="8" id="KW-1185">Reference proteome</keyword>
<dbReference type="eggNOG" id="arCOG02646">
    <property type="taxonomic scope" value="Archaea"/>
</dbReference>
<evidence type="ECO:0000313" key="8">
    <source>
        <dbReference type="Proteomes" id="UP000011566"/>
    </source>
</evidence>
<evidence type="ECO:0000313" key="7">
    <source>
        <dbReference type="EMBL" id="EMA38874.1"/>
    </source>
</evidence>
<evidence type="ECO:0000256" key="4">
    <source>
        <dbReference type="ARBA" id="ARBA00023163"/>
    </source>
</evidence>
<name>M0M2N5_9EURY</name>
<sequence length="210" mass="23492">MGDTTDETGSADNGGDGTDIEHEAIMRATYRALCRHGAVNLTVQSIADEFEKSKSLIFYHYDSKEDLLSSFLGYLIARFETQVAATENDDPAERLLETIDALVYGPDDHEAFQTAMLELRSQAAHNEVYRQQFRTNDVYVRDLFEAIIEDGIERGVFAPVDPERTATMLLTIIDGARTRWVVLGDETVLETAHGLLEEYLETTLYADADG</sequence>
<evidence type="ECO:0000256" key="2">
    <source>
        <dbReference type="ARBA" id="ARBA00023015"/>
    </source>
</evidence>
<dbReference type="Gene3D" id="1.10.357.10">
    <property type="entry name" value="Tetracycline Repressor, domain 2"/>
    <property type="match status" value="1"/>
</dbReference>
<dbReference type="EMBL" id="AOMB01000023">
    <property type="protein sequence ID" value="EMA38874.1"/>
    <property type="molecule type" value="Genomic_DNA"/>
</dbReference>
<dbReference type="Pfam" id="PF00440">
    <property type="entry name" value="TetR_N"/>
    <property type="match status" value="1"/>
</dbReference>
<evidence type="ECO:0000256" key="5">
    <source>
        <dbReference type="PROSITE-ProRule" id="PRU00335"/>
    </source>
</evidence>
<dbReference type="InterPro" id="IPR039538">
    <property type="entry name" value="BetI_C"/>
</dbReference>
<dbReference type="OrthoDB" id="135877at2157"/>
<dbReference type="PROSITE" id="PS50977">
    <property type="entry name" value="HTH_TETR_2"/>
    <property type="match status" value="1"/>
</dbReference>
<organism evidence="7 8">
    <name type="scientific">Halococcus hamelinensis 100A6</name>
    <dbReference type="NCBI Taxonomy" id="1132509"/>
    <lineage>
        <taxon>Archaea</taxon>
        <taxon>Methanobacteriati</taxon>
        <taxon>Methanobacteriota</taxon>
        <taxon>Stenosarchaea group</taxon>
        <taxon>Halobacteria</taxon>
        <taxon>Halobacteriales</taxon>
        <taxon>Halococcaceae</taxon>
        <taxon>Halococcus</taxon>
    </lineage>
</organism>
<dbReference type="GO" id="GO:0000976">
    <property type="term" value="F:transcription cis-regulatory region binding"/>
    <property type="evidence" value="ECO:0007669"/>
    <property type="project" value="TreeGrafter"/>
</dbReference>
<feature type="DNA-binding region" description="H-T-H motif" evidence="5">
    <location>
        <begin position="42"/>
        <end position="61"/>
    </location>
</feature>
<keyword evidence="4" id="KW-0804">Transcription</keyword>
<dbReference type="Pfam" id="PF13977">
    <property type="entry name" value="TetR_C_6"/>
    <property type="match status" value="1"/>
</dbReference>
<evidence type="ECO:0000256" key="3">
    <source>
        <dbReference type="ARBA" id="ARBA00023125"/>
    </source>
</evidence>
<dbReference type="InterPro" id="IPR050109">
    <property type="entry name" value="HTH-type_TetR-like_transc_reg"/>
</dbReference>
<dbReference type="PANTHER" id="PTHR30055">
    <property type="entry name" value="HTH-TYPE TRANSCRIPTIONAL REGULATOR RUTR"/>
    <property type="match status" value="1"/>
</dbReference>
<dbReference type="SUPFAM" id="SSF46689">
    <property type="entry name" value="Homeodomain-like"/>
    <property type="match status" value="1"/>
</dbReference>
<accession>M0M2N5</accession>
<dbReference type="InterPro" id="IPR009057">
    <property type="entry name" value="Homeodomain-like_sf"/>
</dbReference>
<dbReference type="Proteomes" id="UP000011566">
    <property type="component" value="Unassembled WGS sequence"/>
</dbReference>
<gene>
    <name evidence="7" type="ORF">C447_08628</name>
</gene>
<dbReference type="PATRIC" id="fig|1132509.6.peg.1950"/>
<comment type="caution">
    <text evidence="7">The sequence shown here is derived from an EMBL/GenBank/DDBJ whole genome shotgun (WGS) entry which is preliminary data.</text>
</comment>
<dbReference type="InterPro" id="IPR001647">
    <property type="entry name" value="HTH_TetR"/>
</dbReference>
<dbReference type="RefSeq" id="WP_007692930.1">
    <property type="nucleotide sequence ID" value="NZ_AJRK01000372.1"/>
</dbReference>